<accession>A0A0R0C7M5</accession>
<dbReference type="InterPro" id="IPR023090">
    <property type="entry name" value="UPF0702_alpha/beta_dom_sf"/>
</dbReference>
<dbReference type="Pfam" id="PF04239">
    <property type="entry name" value="DUF421"/>
    <property type="match status" value="1"/>
</dbReference>
<evidence type="ECO:0000313" key="2">
    <source>
        <dbReference type="EMBL" id="KRG61315.1"/>
    </source>
</evidence>
<dbReference type="RefSeq" id="WP_152984702.1">
    <property type="nucleotide sequence ID" value="NZ_LDJJ01000124.1"/>
</dbReference>
<dbReference type="EMBL" id="LDJJ01000124">
    <property type="protein sequence ID" value="KRG61315.1"/>
    <property type="molecule type" value="Genomic_DNA"/>
</dbReference>
<comment type="caution">
    <text evidence="2">The sequence shown here is derived from an EMBL/GenBank/DDBJ whole genome shotgun (WGS) entry which is preliminary data.</text>
</comment>
<feature type="domain" description="YetF C-terminal" evidence="1">
    <location>
        <begin position="16"/>
        <end position="73"/>
    </location>
</feature>
<dbReference type="Proteomes" id="UP000051863">
    <property type="component" value="Unassembled WGS sequence"/>
</dbReference>
<dbReference type="InterPro" id="IPR007353">
    <property type="entry name" value="DUF421"/>
</dbReference>
<evidence type="ECO:0000259" key="1">
    <source>
        <dbReference type="Pfam" id="PF04239"/>
    </source>
</evidence>
<protein>
    <submittedName>
        <fullName evidence="2">Membrane protein</fullName>
    </submittedName>
</protein>
<name>A0A0R0C7M5_9GAMM</name>
<keyword evidence="3" id="KW-1185">Reference proteome</keyword>
<sequence>VTTRSPVAERGNESETVGLERHGHVLQKVRRRELVSKADFAKAMRDAGCDEVDEVDLALLETNGHITIILKKAQR</sequence>
<gene>
    <name evidence="2" type="ORF">ABB27_19070</name>
</gene>
<dbReference type="Gene3D" id="3.30.240.20">
    <property type="entry name" value="bsu07140 like domains"/>
    <property type="match status" value="1"/>
</dbReference>
<dbReference type="AlphaFoldDB" id="A0A0R0C7M5"/>
<organism evidence="2 3">
    <name type="scientific">Stenotrophomonas terrae</name>
    <dbReference type="NCBI Taxonomy" id="405446"/>
    <lineage>
        <taxon>Bacteria</taxon>
        <taxon>Pseudomonadati</taxon>
        <taxon>Pseudomonadota</taxon>
        <taxon>Gammaproteobacteria</taxon>
        <taxon>Lysobacterales</taxon>
        <taxon>Lysobacteraceae</taxon>
        <taxon>Stenotrophomonas</taxon>
    </lineage>
</organism>
<reference evidence="2 3" key="1">
    <citation type="submission" date="2015-05" db="EMBL/GenBank/DDBJ databases">
        <title>Genome sequencing and analysis of members of genus Stenotrophomonas.</title>
        <authorList>
            <person name="Patil P.P."/>
            <person name="Midha S."/>
            <person name="Patil P.B."/>
        </authorList>
    </citation>
    <scope>NUCLEOTIDE SEQUENCE [LARGE SCALE GENOMIC DNA]</scope>
    <source>
        <strain evidence="2 3">DSM 18941</strain>
    </source>
</reference>
<dbReference type="OrthoDB" id="9793799at2"/>
<proteinExistence type="predicted"/>
<dbReference type="PATRIC" id="fig|405446.3.peg.213"/>
<feature type="non-terminal residue" evidence="2">
    <location>
        <position position="1"/>
    </location>
</feature>
<evidence type="ECO:0000313" key="3">
    <source>
        <dbReference type="Proteomes" id="UP000051863"/>
    </source>
</evidence>